<dbReference type="AlphaFoldDB" id="A0A2A4GFP6"/>
<evidence type="ECO:0000259" key="3">
    <source>
        <dbReference type="Pfam" id="PF06863"/>
    </source>
</evidence>
<feature type="domain" description="DUF1254" evidence="3">
    <location>
        <begin position="107"/>
        <end position="224"/>
    </location>
</feature>
<dbReference type="InterPro" id="IPR037050">
    <property type="entry name" value="DUF1254_sf"/>
</dbReference>
<dbReference type="EMBL" id="NBWU01000001">
    <property type="protein sequence ID" value="PCE66605.1"/>
    <property type="molecule type" value="Genomic_DNA"/>
</dbReference>
<dbReference type="Pfam" id="PF06742">
    <property type="entry name" value="DUF1214"/>
    <property type="match status" value="1"/>
</dbReference>
<evidence type="ECO:0000313" key="4">
    <source>
        <dbReference type="EMBL" id="PCE66605.1"/>
    </source>
</evidence>
<keyword evidence="1" id="KW-0732">Signal</keyword>
<name>A0A2A4GFP6_9FLAO</name>
<dbReference type="Gene3D" id="2.60.120.600">
    <property type="entry name" value="Domain of unknown function DUF1214, C-terminal domain"/>
    <property type="match status" value="1"/>
</dbReference>
<feature type="chain" id="PRO_5012155659" description="DUF1254 domain-containing protein" evidence="1">
    <location>
        <begin position="20"/>
        <end position="498"/>
    </location>
</feature>
<accession>A0A2A4GFP6</accession>
<sequence length="498" mass="55204">MRHLIFCFTIGLFSLSCLAQSAPKYAAEVPQNILTPDQVNTKLLGELEFFDGMPTEETVNKAYDFMTVSRAANLFLDGMPAASLYAMLEGLKQAGLEAGDIGTFEKLMDARTLFLTANSSTPYIVGEIDLKNGPVVLEIAQPALGFVNDAYFLHVADIGLTGEDQGKGGKYLFLGPDDADQNREGYITVRSRSYRNWLLLRLVSQPEEAQAAMDLFRSTFNLYPLAEARTKPKQRFVDLSGQRFNTIHANDFDFFKELDTVVQYEPASAFTPEFLGNLAAVGIKKGHKFDPDPHTKKLLEEGVAIGNAMARAISFSPRNESQYFYPDRKWYSSLTSGAHDFVNEGAIVLTDRVAFHYLATGITPAMAAPAVGTGSVYAFAAHDAQNQFLDGGKTYQVTLPAPVPAKDFWSFMVYSTQHRSMLETDQKLAGLDNLSPDVKPNKDGSYTVYFGPKAPKGKENNWVQTIPGKAYCVLLRLYGPLEPWFDKSWKPGDFELLK</sequence>
<evidence type="ECO:0000259" key="2">
    <source>
        <dbReference type="Pfam" id="PF06742"/>
    </source>
</evidence>
<feature type="domain" description="DUF1214" evidence="2">
    <location>
        <begin position="375"/>
        <end position="481"/>
    </location>
</feature>
<gene>
    <name evidence="4" type="ORF">B7P33_04730</name>
</gene>
<reference evidence="4 5" key="1">
    <citation type="submission" date="2017-04" db="EMBL/GenBank/DDBJ databases">
        <title>A new member of the family Flavobacteriaceae isolated from ascidians.</title>
        <authorList>
            <person name="Chen L."/>
        </authorList>
    </citation>
    <scope>NUCLEOTIDE SEQUENCE [LARGE SCALE GENOMIC DNA]</scope>
    <source>
        <strain evidence="4 5">HQA918</strain>
    </source>
</reference>
<dbReference type="Gene3D" id="1.10.3360.10">
    <property type="entry name" value="VPA0735-like domain"/>
    <property type="match status" value="1"/>
</dbReference>
<dbReference type="InterPro" id="IPR010621">
    <property type="entry name" value="DUF1214"/>
</dbReference>
<keyword evidence="5" id="KW-1185">Reference proteome</keyword>
<dbReference type="InterPro" id="IPR010679">
    <property type="entry name" value="DUF1254"/>
</dbReference>
<evidence type="ECO:0000313" key="5">
    <source>
        <dbReference type="Proteomes" id="UP000219559"/>
    </source>
</evidence>
<feature type="signal peptide" evidence="1">
    <location>
        <begin position="1"/>
        <end position="19"/>
    </location>
</feature>
<proteinExistence type="predicted"/>
<evidence type="ECO:0000256" key="1">
    <source>
        <dbReference type="SAM" id="SignalP"/>
    </source>
</evidence>
<dbReference type="Proteomes" id="UP000219559">
    <property type="component" value="Unassembled WGS sequence"/>
</dbReference>
<protein>
    <recommendedName>
        <fullName evidence="6">DUF1254 domain-containing protein</fullName>
    </recommendedName>
</protein>
<dbReference type="OrthoDB" id="272779at2"/>
<organism evidence="4 5">
    <name type="scientific">Sediminicola luteus</name>
    <dbReference type="NCBI Taxonomy" id="319238"/>
    <lineage>
        <taxon>Bacteria</taxon>
        <taxon>Pseudomonadati</taxon>
        <taxon>Bacteroidota</taxon>
        <taxon>Flavobacteriia</taxon>
        <taxon>Flavobacteriales</taxon>
        <taxon>Flavobacteriaceae</taxon>
        <taxon>Sediminicola</taxon>
    </lineage>
</organism>
<dbReference type="SUPFAM" id="SSF160935">
    <property type="entry name" value="VPA0735-like"/>
    <property type="match status" value="1"/>
</dbReference>
<dbReference type="PANTHER" id="PTHR36509">
    <property type="entry name" value="BLL3101 PROTEIN"/>
    <property type="match status" value="1"/>
</dbReference>
<dbReference type="Gene3D" id="2.60.40.1610">
    <property type="entry name" value="Domain of unknown function DUF1254"/>
    <property type="match status" value="1"/>
</dbReference>
<dbReference type="PANTHER" id="PTHR36509:SF3">
    <property type="entry name" value="SIGNAL PEPTIDE PROTEIN"/>
    <property type="match status" value="1"/>
</dbReference>
<dbReference type="InterPro" id="IPR037049">
    <property type="entry name" value="DUF1214_C_sf"/>
</dbReference>
<dbReference type="Pfam" id="PF06863">
    <property type="entry name" value="DUF1254"/>
    <property type="match status" value="1"/>
</dbReference>
<comment type="caution">
    <text evidence="4">The sequence shown here is derived from an EMBL/GenBank/DDBJ whole genome shotgun (WGS) entry which is preliminary data.</text>
</comment>
<dbReference type="PROSITE" id="PS51257">
    <property type="entry name" value="PROKAR_LIPOPROTEIN"/>
    <property type="match status" value="1"/>
</dbReference>
<evidence type="ECO:0008006" key="6">
    <source>
        <dbReference type="Google" id="ProtNLM"/>
    </source>
</evidence>
<dbReference type="RefSeq" id="WP_097442126.1">
    <property type="nucleotide sequence ID" value="NZ_NBWU01000001.1"/>
</dbReference>